<proteinExistence type="inferred from homology"/>
<dbReference type="EMBL" id="SDEE01000347">
    <property type="protein sequence ID" value="RXW17369.1"/>
    <property type="molecule type" value="Genomic_DNA"/>
</dbReference>
<dbReference type="PANTHER" id="PTHR42973:SF13">
    <property type="entry name" value="FAD-BINDING PCMH-TYPE DOMAIN-CONTAINING PROTEIN"/>
    <property type="match status" value="1"/>
</dbReference>
<dbReference type="Pfam" id="PF01565">
    <property type="entry name" value="FAD_binding_4"/>
    <property type="match status" value="1"/>
</dbReference>
<dbReference type="InterPro" id="IPR006094">
    <property type="entry name" value="Oxid_FAD_bind_N"/>
</dbReference>
<keyword evidence="5" id="KW-0732">Signal</keyword>
<dbReference type="InterPro" id="IPR016166">
    <property type="entry name" value="FAD-bd_PCMH"/>
</dbReference>
<dbReference type="Gene3D" id="3.40.462.20">
    <property type="match status" value="1"/>
</dbReference>
<keyword evidence="2" id="KW-0285">Flavoprotein</keyword>
<accession>A0A4Q2DD48</accession>
<name>A0A4Q2DD48_9AGAR</name>
<keyword evidence="4" id="KW-0560">Oxidoreductase</keyword>
<comment type="caution">
    <text evidence="7">The sequence shown here is derived from an EMBL/GenBank/DDBJ whole genome shotgun (WGS) entry which is preliminary data.</text>
</comment>
<gene>
    <name evidence="7" type="ORF">EST38_g8489</name>
</gene>
<sequence length="522" mass="55578">MARITRATFTLLYSLLALAQLSVAASVYEKRQESTDASDSANADVATVQTSTLRAGASYPFVCSIISGTTSSSTLVHWPGSPVFKWLSSHWAATSNQVPACVVEPGKASDIAKILLTVGISRTPFAVQSGGHTTNPGWSSTKGVHISLNSLRSINYDGASQTVEIGTGLRWEEVYAALEPHGVTVVGGRVRGVGVGGFTLGGGYSWKTNQYGLTIDTVTAFELVTPLGKVVKVTQRSDSALFSGLKGGGNNFGIVTKITLKTVPQGPVWGGSMTYMDPATLPLVNAATAKFAANVTDPKASILNTVSFYQGAPLVNIAMFYDGPNPPAGIFDDFLSIPAVAGGSGTQTYLEKVNSSPSNDTYGFRNYFGTVPVPKYSPKFLDIVSNLSVTIGNELSSKSLVFMTLVNEPFLPSILSHSNSGATAYPWNRSKVYTPFNIFLSWADPAQDKVFEAAVKKIQDTLYATLAEEGERNLDGVPLYSNYAMWDTPVSRLYGPSLPGLKLLKLRVDPLNVMSLAGGFKI</sequence>
<comment type="similarity">
    <text evidence="1">Belongs to the oxygen-dependent FAD-linked oxidoreductase family.</text>
</comment>
<evidence type="ECO:0000256" key="5">
    <source>
        <dbReference type="SAM" id="SignalP"/>
    </source>
</evidence>
<keyword evidence="8" id="KW-1185">Reference proteome</keyword>
<dbReference type="Gene3D" id="3.30.43.10">
    <property type="entry name" value="Uridine Diphospho-n-acetylenolpyruvylglucosamine Reductase, domain 2"/>
    <property type="match status" value="1"/>
</dbReference>
<dbReference type="GO" id="GO:0071949">
    <property type="term" value="F:FAD binding"/>
    <property type="evidence" value="ECO:0007669"/>
    <property type="project" value="InterPro"/>
</dbReference>
<organism evidence="7 8">
    <name type="scientific">Candolleomyces aberdarensis</name>
    <dbReference type="NCBI Taxonomy" id="2316362"/>
    <lineage>
        <taxon>Eukaryota</taxon>
        <taxon>Fungi</taxon>
        <taxon>Dikarya</taxon>
        <taxon>Basidiomycota</taxon>
        <taxon>Agaricomycotina</taxon>
        <taxon>Agaricomycetes</taxon>
        <taxon>Agaricomycetidae</taxon>
        <taxon>Agaricales</taxon>
        <taxon>Agaricineae</taxon>
        <taxon>Psathyrellaceae</taxon>
        <taxon>Candolleomyces</taxon>
    </lineage>
</organism>
<dbReference type="Gene3D" id="3.30.465.10">
    <property type="match status" value="1"/>
</dbReference>
<dbReference type="InterPro" id="IPR036318">
    <property type="entry name" value="FAD-bd_PCMH-like_sf"/>
</dbReference>
<feature type="chain" id="PRO_5020545658" description="FAD-binding PCMH-type domain-containing protein" evidence="5">
    <location>
        <begin position="25"/>
        <end position="522"/>
    </location>
</feature>
<dbReference type="STRING" id="2316362.A0A4Q2DD48"/>
<evidence type="ECO:0000313" key="8">
    <source>
        <dbReference type="Proteomes" id="UP000290288"/>
    </source>
</evidence>
<evidence type="ECO:0000256" key="4">
    <source>
        <dbReference type="ARBA" id="ARBA00023002"/>
    </source>
</evidence>
<feature type="signal peptide" evidence="5">
    <location>
        <begin position="1"/>
        <end position="24"/>
    </location>
</feature>
<dbReference type="Proteomes" id="UP000290288">
    <property type="component" value="Unassembled WGS sequence"/>
</dbReference>
<dbReference type="InterPro" id="IPR016169">
    <property type="entry name" value="FAD-bd_PCMH_sub2"/>
</dbReference>
<evidence type="ECO:0000256" key="1">
    <source>
        <dbReference type="ARBA" id="ARBA00005466"/>
    </source>
</evidence>
<evidence type="ECO:0000313" key="7">
    <source>
        <dbReference type="EMBL" id="RXW17369.1"/>
    </source>
</evidence>
<dbReference type="OrthoDB" id="2151789at2759"/>
<reference evidence="7 8" key="1">
    <citation type="submission" date="2019-01" db="EMBL/GenBank/DDBJ databases">
        <title>Draft genome sequence of Psathyrella aberdarensis IHI B618.</title>
        <authorList>
            <person name="Buettner E."/>
            <person name="Kellner H."/>
        </authorList>
    </citation>
    <scope>NUCLEOTIDE SEQUENCE [LARGE SCALE GENOMIC DNA]</scope>
    <source>
        <strain evidence="7 8">IHI B618</strain>
    </source>
</reference>
<protein>
    <recommendedName>
        <fullName evidence="6">FAD-binding PCMH-type domain-containing protein</fullName>
    </recommendedName>
</protein>
<evidence type="ECO:0000259" key="6">
    <source>
        <dbReference type="PROSITE" id="PS51387"/>
    </source>
</evidence>
<dbReference type="PROSITE" id="PS51387">
    <property type="entry name" value="FAD_PCMH"/>
    <property type="match status" value="1"/>
</dbReference>
<evidence type="ECO:0000256" key="3">
    <source>
        <dbReference type="ARBA" id="ARBA00022827"/>
    </source>
</evidence>
<dbReference type="InterPro" id="IPR050416">
    <property type="entry name" value="FAD-linked_Oxidoreductase"/>
</dbReference>
<dbReference type="PANTHER" id="PTHR42973">
    <property type="entry name" value="BINDING OXIDOREDUCTASE, PUTATIVE (AFU_ORTHOLOGUE AFUA_1G17690)-RELATED"/>
    <property type="match status" value="1"/>
</dbReference>
<dbReference type="InterPro" id="IPR016167">
    <property type="entry name" value="FAD-bd_PCMH_sub1"/>
</dbReference>
<dbReference type="AlphaFoldDB" id="A0A4Q2DD48"/>
<keyword evidence="3" id="KW-0274">FAD</keyword>
<evidence type="ECO:0000256" key="2">
    <source>
        <dbReference type="ARBA" id="ARBA00022630"/>
    </source>
</evidence>
<dbReference type="SUPFAM" id="SSF56176">
    <property type="entry name" value="FAD-binding/transporter-associated domain-like"/>
    <property type="match status" value="1"/>
</dbReference>
<dbReference type="GO" id="GO:0016491">
    <property type="term" value="F:oxidoreductase activity"/>
    <property type="evidence" value="ECO:0007669"/>
    <property type="project" value="UniProtKB-KW"/>
</dbReference>
<feature type="domain" description="FAD-binding PCMH-type" evidence="6">
    <location>
        <begin position="95"/>
        <end position="265"/>
    </location>
</feature>